<feature type="non-terminal residue" evidence="1">
    <location>
        <position position="158"/>
    </location>
</feature>
<organism evidence="1">
    <name type="scientific">marine metagenome</name>
    <dbReference type="NCBI Taxonomy" id="408172"/>
    <lineage>
        <taxon>unclassified sequences</taxon>
        <taxon>metagenomes</taxon>
        <taxon>ecological metagenomes</taxon>
    </lineage>
</organism>
<name>A0A382ZKX6_9ZZZZ</name>
<gene>
    <name evidence="1" type="ORF">METZ01_LOCUS448975</name>
</gene>
<protein>
    <recommendedName>
        <fullName evidence="2">Lipoprotein</fullName>
    </recommendedName>
</protein>
<dbReference type="AlphaFoldDB" id="A0A382ZKX6"/>
<reference evidence="1" key="1">
    <citation type="submission" date="2018-05" db="EMBL/GenBank/DDBJ databases">
        <authorList>
            <person name="Lanie J.A."/>
            <person name="Ng W.-L."/>
            <person name="Kazmierczak K.M."/>
            <person name="Andrzejewski T.M."/>
            <person name="Davidsen T.M."/>
            <person name="Wayne K.J."/>
            <person name="Tettelin H."/>
            <person name="Glass J.I."/>
            <person name="Rusch D."/>
            <person name="Podicherti R."/>
            <person name="Tsui H.-C.T."/>
            <person name="Winkler M.E."/>
        </authorList>
    </citation>
    <scope>NUCLEOTIDE SEQUENCE</scope>
</reference>
<proteinExistence type="predicted"/>
<evidence type="ECO:0000313" key="1">
    <source>
        <dbReference type="EMBL" id="SVD96121.1"/>
    </source>
</evidence>
<dbReference type="EMBL" id="UINC01184760">
    <property type="protein sequence ID" value="SVD96121.1"/>
    <property type="molecule type" value="Genomic_DNA"/>
</dbReference>
<accession>A0A382ZKX6</accession>
<dbReference type="PROSITE" id="PS51257">
    <property type="entry name" value="PROKAR_LIPOPROTEIN"/>
    <property type="match status" value="1"/>
</dbReference>
<evidence type="ECO:0008006" key="2">
    <source>
        <dbReference type="Google" id="ProtNLM"/>
    </source>
</evidence>
<sequence>MKRLVLPLLALLMVSGCSHRYYAEDLKSLSEADQGANMTVADDGTVTFTQGRLEISLRPMTDEELNRQFADYSSEGADSRNPYTFGNSTYFRSGETPQRFTVFRVSVSNYEYPKVYLDPTKVVITTSNGRKYYALTLDMLEIYYRRYILGGSGGNAPG</sequence>